<dbReference type="GO" id="GO:0003824">
    <property type="term" value="F:catalytic activity"/>
    <property type="evidence" value="ECO:0007669"/>
    <property type="project" value="InterPro"/>
</dbReference>
<dbReference type="AlphaFoldDB" id="A0A6M3JZE6"/>
<dbReference type="Gene3D" id="3.20.20.70">
    <property type="entry name" value="Aldolase class I"/>
    <property type="match status" value="1"/>
</dbReference>
<dbReference type="InterPro" id="IPR013785">
    <property type="entry name" value="Aldolase_TIM"/>
</dbReference>
<keyword evidence="2" id="KW-0479">Metal-binding</keyword>
<keyword evidence="3" id="KW-0408">Iron</keyword>
<proteinExistence type="predicted"/>
<dbReference type="SUPFAM" id="SSF102114">
    <property type="entry name" value="Radical SAM enzymes"/>
    <property type="match status" value="1"/>
</dbReference>
<dbReference type="GO" id="GO:0046872">
    <property type="term" value="F:metal ion binding"/>
    <property type="evidence" value="ECO:0007669"/>
    <property type="project" value="UniProtKB-KW"/>
</dbReference>
<dbReference type="GO" id="GO:0051536">
    <property type="term" value="F:iron-sulfur cluster binding"/>
    <property type="evidence" value="ECO:0007669"/>
    <property type="project" value="UniProtKB-KW"/>
</dbReference>
<keyword evidence="1" id="KW-0949">S-adenosyl-L-methionine</keyword>
<dbReference type="InterPro" id="IPR058240">
    <property type="entry name" value="rSAM_sf"/>
</dbReference>
<evidence type="ECO:0000256" key="1">
    <source>
        <dbReference type="ARBA" id="ARBA00022691"/>
    </source>
</evidence>
<evidence type="ECO:0000256" key="3">
    <source>
        <dbReference type="ARBA" id="ARBA00023004"/>
    </source>
</evidence>
<evidence type="ECO:0000256" key="2">
    <source>
        <dbReference type="ARBA" id="ARBA00022723"/>
    </source>
</evidence>
<name>A0A6M3JZE6_9ZZZZ</name>
<evidence type="ECO:0000256" key="4">
    <source>
        <dbReference type="ARBA" id="ARBA00023014"/>
    </source>
</evidence>
<reference evidence="5" key="1">
    <citation type="submission" date="2020-03" db="EMBL/GenBank/DDBJ databases">
        <title>The deep terrestrial virosphere.</title>
        <authorList>
            <person name="Holmfeldt K."/>
            <person name="Nilsson E."/>
            <person name="Simone D."/>
            <person name="Lopez-Fernandez M."/>
            <person name="Wu X."/>
            <person name="de Brujin I."/>
            <person name="Lundin D."/>
            <person name="Andersson A."/>
            <person name="Bertilsson S."/>
            <person name="Dopson M."/>
        </authorList>
    </citation>
    <scope>NUCLEOTIDE SEQUENCE</scope>
    <source>
        <strain evidence="5">MM415A01838</strain>
    </source>
</reference>
<protein>
    <submittedName>
        <fullName evidence="5">Putative iron-sulfur binding domain containing protein</fullName>
    </submittedName>
</protein>
<keyword evidence="4" id="KW-0411">Iron-sulfur</keyword>
<dbReference type="Pfam" id="PF13353">
    <property type="entry name" value="Fer4_12"/>
    <property type="match status" value="1"/>
</dbReference>
<gene>
    <name evidence="5" type="ORF">MM415A01838_0014</name>
</gene>
<dbReference type="InterPro" id="IPR007197">
    <property type="entry name" value="rSAM"/>
</dbReference>
<organism evidence="5">
    <name type="scientific">viral metagenome</name>
    <dbReference type="NCBI Taxonomy" id="1070528"/>
    <lineage>
        <taxon>unclassified sequences</taxon>
        <taxon>metagenomes</taxon>
        <taxon>organismal metagenomes</taxon>
    </lineage>
</organism>
<dbReference type="SFLD" id="SFLDS00029">
    <property type="entry name" value="Radical_SAM"/>
    <property type="match status" value="1"/>
</dbReference>
<sequence>MNFEINCTLKCNQRCANCNRCPELFEKEDTDITPQQIDKFIEDIKNFKVNKIKLLGGEPLMSKHFRYVYDTLKKALDNKQFNMLKLDYNHTISLPKDLDTKGVRLMGKSLNNKRHLPVYWDPGDLGYQILPRPNCEMIRKCGQSYDYKGYLPCSAAIAIVRIFHLEHLYMDKPQRKPWGLDKLCKHCIFGMPDEWRKAHLFGVKNCLPEHRTKTKTFMKALDALEKYSYSMCEWGNSVTGVK</sequence>
<accession>A0A6M3JZE6</accession>
<dbReference type="EMBL" id="MT142152">
    <property type="protein sequence ID" value="QJA75274.1"/>
    <property type="molecule type" value="Genomic_DNA"/>
</dbReference>
<evidence type="ECO:0000313" key="5">
    <source>
        <dbReference type="EMBL" id="QJA75274.1"/>
    </source>
</evidence>